<accession>A0ABX0LSH2</accession>
<reference evidence="3 4" key="1">
    <citation type="submission" date="2019-09" db="EMBL/GenBank/DDBJ databases">
        <title>Taxonomy of Antarctic Massilia spp.: description of Massilia rubra sp. nov., Massilia aquatica sp. nov., Massilia mucilaginosa sp. nov., Massilia frigida sp. nov. isolated from streams, lakes and regoliths.</title>
        <authorList>
            <person name="Holochova P."/>
            <person name="Sedlacek I."/>
            <person name="Kralova S."/>
            <person name="Maslanova I."/>
            <person name="Busse H.-J."/>
            <person name="Stankova E."/>
            <person name="Vrbovska V."/>
            <person name="Kovarovic V."/>
            <person name="Bartak M."/>
            <person name="Svec P."/>
            <person name="Pantucek R."/>
        </authorList>
    </citation>
    <scope>NUCLEOTIDE SEQUENCE [LARGE SCALE GENOMIC DNA]</scope>
    <source>
        <strain evidence="3 4">CCM 8692</strain>
    </source>
</reference>
<evidence type="ECO:0000256" key="2">
    <source>
        <dbReference type="SAM" id="SignalP"/>
    </source>
</evidence>
<evidence type="ECO:0000313" key="3">
    <source>
        <dbReference type="EMBL" id="NHZ33081.1"/>
    </source>
</evidence>
<evidence type="ECO:0000256" key="1">
    <source>
        <dbReference type="SAM" id="Phobius"/>
    </source>
</evidence>
<dbReference type="RefSeq" id="WP_167222429.1">
    <property type="nucleotide sequence ID" value="NZ_VUYU01000003.1"/>
</dbReference>
<keyword evidence="4" id="KW-1185">Reference proteome</keyword>
<keyword evidence="1" id="KW-0812">Transmembrane</keyword>
<evidence type="ECO:0000313" key="4">
    <source>
        <dbReference type="Proteomes" id="UP000785613"/>
    </source>
</evidence>
<organism evidence="3 4">
    <name type="scientific">Massilia rubra</name>
    <dbReference type="NCBI Taxonomy" id="2607910"/>
    <lineage>
        <taxon>Bacteria</taxon>
        <taxon>Pseudomonadati</taxon>
        <taxon>Pseudomonadota</taxon>
        <taxon>Betaproteobacteria</taxon>
        <taxon>Burkholderiales</taxon>
        <taxon>Oxalobacteraceae</taxon>
        <taxon>Telluria group</taxon>
        <taxon>Massilia</taxon>
    </lineage>
</organism>
<dbReference type="EMBL" id="VUYU01000003">
    <property type="protein sequence ID" value="NHZ33081.1"/>
    <property type="molecule type" value="Genomic_DNA"/>
</dbReference>
<comment type="caution">
    <text evidence="3">The sequence shown here is derived from an EMBL/GenBank/DDBJ whole genome shotgun (WGS) entry which is preliminary data.</text>
</comment>
<keyword evidence="1" id="KW-1133">Transmembrane helix</keyword>
<feature type="chain" id="PRO_5047229290" evidence="2">
    <location>
        <begin position="25"/>
        <end position="223"/>
    </location>
</feature>
<keyword evidence="2" id="KW-0732">Signal</keyword>
<keyword evidence="1" id="KW-0472">Membrane</keyword>
<dbReference type="Proteomes" id="UP000785613">
    <property type="component" value="Unassembled WGS sequence"/>
</dbReference>
<protein>
    <submittedName>
        <fullName evidence="3">Uncharacterized protein</fullName>
    </submittedName>
</protein>
<gene>
    <name evidence="3" type="ORF">F0185_05705</name>
</gene>
<feature type="transmembrane region" description="Helical" evidence="1">
    <location>
        <begin position="149"/>
        <end position="166"/>
    </location>
</feature>
<proteinExistence type="predicted"/>
<sequence length="223" mass="24634">MSTVWWANIASAACLLAFSGTASACGQDGALPVPLDQVSLQKVTFTPSGDGRKLLVFGILKNGSPHRLRNVMLELRFFNEKHVLVDTFTRCVDNVIAPPAGEVGWRIRENIYDFMTPYVAQEVRIVSAEAIKPVKPGEPEMNPFLRDMLVSWVPLLVLLGFLVYLLKKLVGKQSSSYKAVLLMEEHMGCFDKNSRLLERLVLATEARARGIVLPPGDDARPPG</sequence>
<name>A0ABX0LSH2_9BURK</name>
<feature type="signal peptide" evidence="2">
    <location>
        <begin position="1"/>
        <end position="24"/>
    </location>
</feature>